<keyword evidence="5 7" id="KW-1133">Transmembrane helix</keyword>
<dbReference type="SUPFAM" id="SSF51735">
    <property type="entry name" value="NAD(P)-binding Rossmann-fold domains"/>
    <property type="match status" value="1"/>
</dbReference>
<evidence type="ECO:0000256" key="2">
    <source>
        <dbReference type="ARBA" id="ARBA00006464"/>
    </source>
</evidence>
<dbReference type="OrthoDB" id="9808602at2"/>
<sequence>MIEMGIIKRHGDEHVIAYRVSDIAIIATTIFIAAALYADTWSVYYLLATSVVVVAFMVMAELLGAYNPSAVSSLRQTFAPILLAWLCSIGLLLVFTFGFKVTDYFSRLAMSTWFVATPALLASYRVAYSKLRTSSKSDSYEKKSIIIGATPAGLALAREIESSNHHGLRLIGIFDDRSPERLQSDNLSTPLCGSINDALRMAKERNFRHVYVALPMQASNRIKEVINYFADSTARVYIVPDFFTYDLIQSRWRNVGNIPTLSIHDTPFYGTSTFVKRLEDIVVSTLILMLISPVLFAVAIGVKLSSPGPVIFKQDRYGLDGKKIKVWKFRSMRSMDNGEVVKQATKGDPRITKFGAFIRRTSLDELPQFINVLQGRMSIVGPRPHAVSHNEEYRQIVNRYMLRHQVKPGITGWAQINGYRGETDTVDKMEKRVEYDLSYIRKWSLWLDIKIIFLTIFKGFVGKTAY</sequence>
<dbReference type="Gene3D" id="3.40.50.720">
    <property type="entry name" value="NAD(P)-binding Rossmann-like Domain"/>
    <property type="match status" value="1"/>
</dbReference>
<dbReference type="InterPro" id="IPR036291">
    <property type="entry name" value="NAD(P)-bd_dom_sf"/>
</dbReference>
<evidence type="ECO:0000256" key="5">
    <source>
        <dbReference type="ARBA" id="ARBA00022989"/>
    </source>
</evidence>
<evidence type="ECO:0000256" key="6">
    <source>
        <dbReference type="ARBA" id="ARBA00023136"/>
    </source>
</evidence>
<evidence type="ECO:0000256" key="3">
    <source>
        <dbReference type="ARBA" id="ARBA00022679"/>
    </source>
</evidence>
<dbReference type="GO" id="GO:0016020">
    <property type="term" value="C:membrane"/>
    <property type="evidence" value="ECO:0007669"/>
    <property type="project" value="UniProtKB-SubCell"/>
</dbReference>
<dbReference type="InterPro" id="IPR003362">
    <property type="entry name" value="Bact_transf"/>
</dbReference>
<dbReference type="EMBL" id="JTKH01000024">
    <property type="protein sequence ID" value="KII76035.1"/>
    <property type="molecule type" value="Genomic_DNA"/>
</dbReference>
<keyword evidence="6 7" id="KW-0472">Membrane</keyword>
<accession>A0A0C2NI62</accession>
<dbReference type="Pfam" id="PF13727">
    <property type="entry name" value="CoA_binding_3"/>
    <property type="match status" value="1"/>
</dbReference>
<evidence type="ECO:0000259" key="8">
    <source>
        <dbReference type="Pfam" id="PF02397"/>
    </source>
</evidence>
<dbReference type="Proteomes" id="UP000031672">
    <property type="component" value="Unassembled WGS sequence"/>
</dbReference>
<reference evidence="9 10" key="1">
    <citation type="submission" date="2014-11" db="EMBL/GenBank/DDBJ databases">
        <title>Draft Genome Sequence of Vibrio piscirenalis strains CECT 8603T and CECT 8604, two marine Gammaproteobacterium isolated from cultured gilthead sea bream (Sparus aurata).</title>
        <authorList>
            <person name="Arahal D.R."/>
            <person name="Rodrigo-Torres L."/>
            <person name="Lucena T."/>
            <person name="Pujalte M.J."/>
        </authorList>
    </citation>
    <scope>NUCLEOTIDE SEQUENCE [LARGE SCALE GENOMIC DNA]</scope>
    <source>
        <strain evidence="9 10">DCR 1-4-2</strain>
    </source>
</reference>
<evidence type="ECO:0000256" key="1">
    <source>
        <dbReference type="ARBA" id="ARBA00004141"/>
    </source>
</evidence>
<keyword evidence="4 7" id="KW-0812">Transmembrane</keyword>
<proteinExistence type="inferred from homology"/>
<name>A0A0C2NSI8_9VIBR</name>
<comment type="similarity">
    <text evidence="2">Belongs to the bacterial sugar transferase family.</text>
</comment>
<feature type="transmembrane region" description="Helical" evidence="7">
    <location>
        <begin position="44"/>
        <end position="66"/>
    </location>
</feature>
<dbReference type="PANTHER" id="PTHR30576:SF21">
    <property type="entry name" value="UDP-GLUCOSE:UNDECAPRENYL-PHOSPHATE GLUCOSE-1-PHOSPHATE TRANSFERASE"/>
    <property type="match status" value="1"/>
</dbReference>
<dbReference type="InterPro" id="IPR017475">
    <property type="entry name" value="EPS_sugar_tfrase"/>
</dbReference>
<dbReference type="Pfam" id="PF02397">
    <property type="entry name" value="Bac_transf"/>
    <property type="match status" value="1"/>
</dbReference>
<gene>
    <name evidence="9" type="ORF">OJ16_14500</name>
</gene>
<comment type="caution">
    <text evidence="9">The sequence shown here is derived from an EMBL/GenBank/DDBJ whole genome shotgun (WGS) entry which is preliminary data.</text>
</comment>
<feature type="transmembrane region" description="Helical" evidence="7">
    <location>
        <begin position="78"/>
        <end position="99"/>
    </location>
</feature>
<evidence type="ECO:0000313" key="9">
    <source>
        <dbReference type="EMBL" id="KII76035.1"/>
    </source>
</evidence>
<organism evidence="9 10">
    <name type="scientific">Vibrio renipiscarius</name>
    <dbReference type="NCBI Taxonomy" id="1461322"/>
    <lineage>
        <taxon>Bacteria</taxon>
        <taxon>Pseudomonadati</taxon>
        <taxon>Pseudomonadota</taxon>
        <taxon>Gammaproteobacteria</taxon>
        <taxon>Vibrionales</taxon>
        <taxon>Vibrionaceae</taxon>
        <taxon>Vibrio</taxon>
    </lineage>
</organism>
<comment type="subcellular location">
    <subcellularLocation>
        <location evidence="1">Membrane</location>
        <topology evidence="1">Multi-pass membrane protein</topology>
    </subcellularLocation>
</comment>
<dbReference type="GO" id="GO:0009242">
    <property type="term" value="P:colanic acid biosynthetic process"/>
    <property type="evidence" value="ECO:0007669"/>
    <property type="project" value="TreeGrafter"/>
</dbReference>
<dbReference type="NCBIfam" id="TIGR03023">
    <property type="entry name" value="WcaJ_sugtrans"/>
    <property type="match status" value="1"/>
</dbReference>
<dbReference type="RefSeq" id="WP_040991969.1">
    <property type="nucleotide sequence ID" value="NZ_JTKH01000024.1"/>
</dbReference>
<dbReference type="InterPro" id="IPR017473">
    <property type="entry name" value="Undecaprenyl-P_gluc_Ptfrase"/>
</dbReference>
<dbReference type="NCBIfam" id="TIGR03025">
    <property type="entry name" value="EPS_sugtrans"/>
    <property type="match status" value="1"/>
</dbReference>
<dbReference type="PANTHER" id="PTHR30576">
    <property type="entry name" value="COLANIC BIOSYNTHESIS UDP-GLUCOSE LIPID CARRIER TRANSFERASE"/>
    <property type="match status" value="1"/>
</dbReference>
<accession>A0A0C2NSI8</accession>
<dbReference type="GO" id="GO:0089702">
    <property type="term" value="F:undecaprenyl-phosphate glucose phosphotransferase activity"/>
    <property type="evidence" value="ECO:0007669"/>
    <property type="project" value="TreeGrafter"/>
</dbReference>
<protein>
    <submittedName>
        <fullName evidence="9">Capsular biosynthesis protein</fullName>
    </submittedName>
</protein>
<keyword evidence="3" id="KW-0808">Transferase</keyword>
<evidence type="ECO:0000256" key="7">
    <source>
        <dbReference type="SAM" id="Phobius"/>
    </source>
</evidence>
<evidence type="ECO:0000256" key="4">
    <source>
        <dbReference type="ARBA" id="ARBA00022692"/>
    </source>
</evidence>
<dbReference type="STRING" id="1461322.OJ16_14500"/>
<feature type="domain" description="Bacterial sugar transferase" evidence="8">
    <location>
        <begin position="276"/>
        <end position="459"/>
    </location>
</feature>
<feature type="transmembrane region" description="Helical" evidence="7">
    <location>
        <begin position="281"/>
        <end position="302"/>
    </location>
</feature>
<evidence type="ECO:0000313" key="10">
    <source>
        <dbReference type="Proteomes" id="UP000031672"/>
    </source>
</evidence>
<feature type="transmembrane region" description="Helical" evidence="7">
    <location>
        <begin position="105"/>
        <end position="127"/>
    </location>
</feature>
<keyword evidence="10" id="KW-1185">Reference proteome</keyword>
<feature type="transmembrane region" description="Helical" evidence="7">
    <location>
        <begin position="20"/>
        <end position="38"/>
    </location>
</feature>
<dbReference type="AlphaFoldDB" id="A0A0C2NSI8"/>